<dbReference type="EMBL" id="FUZZ01000005">
    <property type="protein sequence ID" value="SKD09928.1"/>
    <property type="molecule type" value="Genomic_DNA"/>
</dbReference>
<evidence type="ECO:0000313" key="2">
    <source>
        <dbReference type="Proteomes" id="UP000190166"/>
    </source>
</evidence>
<reference evidence="1 2" key="1">
    <citation type="submission" date="2017-02" db="EMBL/GenBank/DDBJ databases">
        <authorList>
            <person name="Peterson S.W."/>
        </authorList>
    </citation>
    <scope>NUCLEOTIDE SEQUENCE [LARGE SCALE GENOMIC DNA]</scope>
    <source>
        <strain evidence="1 2">DSM 18108</strain>
    </source>
</reference>
<evidence type="ECO:0000313" key="1">
    <source>
        <dbReference type="EMBL" id="SKD09928.1"/>
    </source>
</evidence>
<sequence>MFQRSLQGSINSNTMRKNKRNGKCLTAGIIIGTLLTFSMHAGAQHMAFTTKYSAVGINGKGFITSIRDKQTNTEYNPKGLSSPLLTLEKEGKNIYPAKAKLQGKQLKLTYPNGSVATLTVEQKNDYLRFELLSLFPRNGVDNVIWGPYKTNISKTIGEILSVVRSDNFAIGILALNDNTTSGPPCNGDMYQACYIIHSPDPVKYPLPAHLKEGQRFRIGGDGINDVAFYSHPEEYYRYMNGNGASLEPDYGSSIVLHSRDRKKPYTIFYPHFNDFPGVKSPRHMELTPVDVDYIGSAIAFYACPDSLGLRTIEQVVKNEGLPYITRNGKWVKDPSNYQTDIAWSGPHDSLVSYAGQLGLKAVQDEGLGEYYTNPANRWGDKKVTLNQQKRPISDLTALTNKEGIAYGLHTLTEFIQPFSSDVHPVPNDGLCTVLKTRITKAIGANDTLIQVADTSYLNEFGGWDDNKVNVLKIGKELIRYKGVTTTKPYTLTGVERGALKTNAAAHNAGDQLAKLQVNCYGGFIPDITLQDDYAEYYAKLLHDGGMNYIDFDGFESFTYQGHGQYSFKRFLKGMFGHLEKMGVPYLRVMGSCVFEGNWHYMSVCNVGGGNHMFDPVNNKWGIEGKDIRYSFNGSYFPSTFGIQNLQRDWTVQVIENLQCKSIAWDATYMLGLSQDAVEKRTDKQAIFKAFRTWENAKNAGAFGDALKKEMQEEKNRYHLEQLNDDSWKLYKVASDGALGSPQTLTRSKAG</sequence>
<gene>
    <name evidence="1" type="ORF">SAMN05660461_5825</name>
</gene>
<dbReference type="AlphaFoldDB" id="A0A1T5PC17"/>
<proteinExistence type="predicted"/>
<accession>A0A1T5PC17</accession>
<name>A0A1T5PC17_9BACT</name>
<keyword evidence="2" id="KW-1185">Reference proteome</keyword>
<protein>
    <recommendedName>
        <fullName evidence="3">Glycosyl hydrolases related to GH101 family, GHL1-GHL3</fullName>
    </recommendedName>
</protein>
<dbReference type="Proteomes" id="UP000190166">
    <property type="component" value="Unassembled WGS sequence"/>
</dbReference>
<evidence type="ECO:0008006" key="3">
    <source>
        <dbReference type="Google" id="ProtNLM"/>
    </source>
</evidence>
<organism evidence="1 2">
    <name type="scientific">Chitinophaga ginsengisegetis</name>
    <dbReference type="NCBI Taxonomy" id="393003"/>
    <lineage>
        <taxon>Bacteria</taxon>
        <taxon>Pseudomonadati</taxon>
        <taxon>Bacteroidota</taxon>
        <taxon>Chitinophagia</taxon>
        <taxon>Chitinophagales</taxon>
        <taxon>Chitinophagaceae</taxon>
        <taxon>Chitinophaga</taxon>
    </lineage>
</organism>
<dbReference type="STRING" id="393003.SAMN05660461_5825"/>